<dbReference type="AlphaFoldDB" id="A0A8K0R8S1"/>
<dbReference type="Proteomes" id="UP000813461">
    <property type="component" value="Unassembled WGS sequence"/>
</dbReference>
<feature type="region of interest" description="Disordered" evidence="1">
    <location>
        <begin position="291"/>
        <end position="326"/>
    </location>
</feature>
<feature type="compositionally biased region" description="Acidic residues" evidence="1">
    <location>
        <begin position="302"/>
        <end position="316"/>
    </location>
</feature>
<evidence type="ECO:0000256" key="1">
    <source>
        <dbReference type="SAM" id="MobiDB-lite"/>
    </source>
</evidence>
<feature type="compositionally biased region" description="Basic and acidic residues" evidence="1">
    <location>
        <begin position="220"/>
        <end position="232"/>
    </location>
</feature>
<gene>
    <name evidence="2" type="ORF">FB567DRAFT_523726</name>
</gene>
<reference evidence="2" key="1">
    <citation type="journal article" date="2021" name="Nat. Commun.">
        <title>Genetic determinants of endophytism in the Arabidopsis root mycobiome.</title>
        <authorList>
            <person name="Mesny F."/>
            <person name="Miyauchi S."/>
            <person name="Thiergart T."/>
            <person name="Pickel B."/>
            <person name="Atanasova L."/>
            <person name="Karlsson M."/>
            <person name="Huettel B."/>
            <person name="Barry K.W."/>
            <person name="Haridas S."/>
            <person name="Chen C."/>
            <person name="Bauer D."/>
            <person name="Andreopoulos W."/>
            <person name="Pangilinan J."/>
            <person name="LaButti K."/>
            <person name="Riley R."/>
            <person name="Lipzen A."/>
            <person name="Clum A."/>
            <person name="Drula E."/>
            <person name="Henrissat B."/>
            <person name="Kohler A."/>
            <person name="Grigoriev I.V."/>
            <person name="Martin F.M."/>
            <person name="Hacquard S."/>
        </authorList>
    </citation>
    <scope>NUCLEOTIDE SEQUENCE</scope>
    <source>
        <strain evidence="2">MPI-SDFR-AT-0120</strain>
    </source>
</reference>
<dbReference type="EMBL" id="JAGMVJ010000008">
    <property type="protein sequence ID" value="KAH7088124.1"/>
    <property type="molecule type" value="Genomic_DNA"/>
</dbReference>
<protein>
    <submittedName>
        <fullName evidence="2">Uncharacterized protein</fullName>
    </submittedName>
</protein>
<evidence type="ECO:0000313" key="3">
    <source>
        <dbReference type="Proteomes" id="UP000813461"/>
    </source>
</evidence>
<feature type="region of interest" description="Disordered" evidence="1">
    <location>
        <begin position="203"/>
        <end position="255"/>
    </location>
</feature>
<feature type="compositionally biased region" description="Low complexity" evidence="1">
    <location>
        <begin position="78"/>
        <end position="93"/>
    </location>
</feature>
<name>A0A8K0R8S1_9PLEO</name>
<feature type="compositionally biased region" description="Basic and acidic residues" evidence="1">
    <location>
        <begin position="291"/>
        <end position="301"/>
    </location>
</feature>
<evidence type="ECO:0000313" key="2">
    <source>
        <dbReference type="EMBL" id="KAH7088124.1"/>
    </source>
</evidence>
<feature type="compositionally biased region" description="Polar residues" evidence="1">
    <location>
        <begin position="94"/>
        <end position="116"/>
    </location>
</feature>
<keyword evidence="3" id="KW-1185">Reference proteome</keyword>
<feature type="region of interest" description="Disordered" evidence="1">
    <location>
        <begin position="1"/>
        <end position="134"/>
    </location>
</feature>
<accession>A0A8K0R8S1</accession>
<sequence>MDKQGQPRKAAGSSDRGRAHHRNLSTASHPDRRDAAEALLSHADQQDLTAEASPYAPDPVEPQALARRPSVQPQAPNRRLSQQLSESRRPSQQHSSLSSNTTQALQLRNKSSTDSEGWSMLEREGNSTSGASSYDFPGTWPTAIHDTTTALTQVSTATASYASALTNSGIGRASMSIGTAALSSANKRALSIMSWATDHTGTGVDQLPRPMSKWLKGGRKKIEEQRRAEQRIKEKRRRRESGMGSSSSEPMTFGDERGAFVLETAEMSSTGEIVGPMTSLQGDGFREAVTRGGEVDAGRVELDDDSGEESEEEEGDGMLRVFQFDD</sequence>
<proteinExistence type="predicted"/>
<dbReference type="OrthoDB" id="3801434at2759"/>
<organism evidence="2 3">
    <name type="scientific">Paraphoma chrysanthemicola</name>
    <dbReference type="NCBI Taxonomy" id="798071"/>
    <lineage>
        <taxon>Eukaryota</taxon>
        <taxon>Fungi</taxon>
        <taxon>Dikarya</taxon>
        <taxon>Ascomycota</taxon>
        <taxon>Pezizomycotina</taxon>
        <taxon>Dothideomycetes</taxon>
        <taxon>Pleosporomycetidae</taxon>
        <taxon>Pleosporales</taxon>
        <taxon>Pleosporineae</taxon>
        <taxon>Phaeosphaeriaceae</taxon>
        <taxon>Paraphoma</taxon>
    </lineage>
</organism>
<comment type="caution">
    <text evidence="2">The sequence shown here is derived from an EMBL/GenBank/DDBJ whole genome shotgun (WGS) entry which is preliminary data.</text>
</comment>